<feature type="transmembrane region" description="Helical" evidence="8">
    <location>
        <begin position="257"/>
        <end position="279"/>
    </location>
</feature>
<accession>A0A0N8GF02</accession>
<dbReference type="InterPro" id="IPR051789">
    <property type="entry name" value="Bact_Polyamine_Transport"/>
</dbReference>
<dbReference type="EMBL" id="LJYW01000001">
    <property type="protein sequence ID" value="KPL52953.1"/>
    <property type="molecule type" value="Genomic_DNA"/>
</dbReference>
<evidence type="ECO:0000313" key="11">
    <source>
        <dbReference type="Proteomes" id="UP000048984"/>
    </source>
</evidence>
<dbReference type="Proteomes" id="UP000048984">
    <property type="component" value="Unassembled WGS sequence"/>
</dbReference>
<evidence type="ECO:0000256" key="2">
    <source>
        <dbReference type="ARBA" id="ARBA00007069"/>
    </source>
</evidence>
<dbReference type="OrthoDB" id="9809681at2"/>
<dbReference type="PROSITE" id="PS50928">
    <property type="entry name" value="ABC_TM1"/>
    <property type="match status" value="1"/>
</dbReference>
<evidence type="ECO:0000259" key="9">
    <source>
        <dbReference type="PROSITE" id="PS50928"/>
    </source>
</evidence>
<evidence type="ECO:0000256" key="5">
    <source>
        <dbReference type="ARBA" id="ARBA00022692"/>
    </source>
</evidence>
<dbReference type="Gene3D" id="1.10.3720.10">
    <property type="entry name" value="MetI-like"/>
    <property type="match status" value="1"/>
</dbReference>
<comment type="subcellular location">
    <subcellularLocation>
        <location evidence="1 8">Cell membrane</location>
        <topology evidence="1 8">Multi-pass membrane protein</topology>
    </subcellularLocation>
</comment>
<evidence type="ECO:0000256" key="6">
    <source>
        <dbReference type="ARBA" id="ARBA00022989"/>
    </source>
</evidence>
<dbReference type="PANTHER" id="PTHR43848:SF2">
    <property type="entry name" value="PUTRESCINE TRANSPORT SYSTEM PERMEASE PROTEIN POTI"/>
    <property type="match status" value="1"/>
</dbReference>
<dbReference type="AlphaFoldDB" id="A0A0N8GF02"/>
<evidence type="ECO:0000256" key="4">
    <source>
        <dbReference type="ARBA" id="ARBA00022475"/>
    </source>
</evidence>
<keyword evidence="6 8" id="KW-1133">Transmembrane helix</keyword>
<dbReference type="SUPFAM" id="SSF161098">
    <property type="entry name" value="MetI-like"/>
    <property type="match status" value="1"/>
</dbReference>
<reference evidence="10 11" key="2">
    <citation type="submission" date="2015-10" db="EMBL/GenBank/DDBJ databases">
        <title>Draft Genome Sequence of Prosthecomicrobium hirschii ATCC 27832.</title>
        <authorList>
            <person name="Daniel J."/>
            <person name="Givan S.A."/>
            <person name="Brun Y.V."/>
            <person name="Brown P.J."/>
        </authorList>
    </citation>
    <scope>NUCLEOTIDE SEQUENCE [LARGE SCALE GENOMIC DNA]</scope>
    <source>
        <strain evidence="10 11">16</strain>
    </source>
</reference>
<keyword evidence="3 8" id="KW-0813">Transport</keyword>
<dbReference type="InterPro" id="IPR035906">
    <property type="entry name" value="MetI-like_sf"/>
</dbReference>
<dbReference type="PANTHER" id="PTHR43848">
    <property type="entry name" value="PUTRESCINE TRANSPORT SYSTEM PERMEASE PROTEIN POTI"/>
    <property type="match status" value="1"/>
</dbReference>
<dbReference type="InterPro" id="IPR000515">
    <property type="entry name" value="MetI-like"/>
</dbReference>
<feature type="transmembrane region" description="Helical" evidence="8">
    <location>
        <begin position="156"/>
        <end position="178"/>
    </location>
</feature>
<comment type="similarity">
    <text evidence="2">Belongs to the binding-protein-dependent transport system permease family. CysTW subfamily.</text>
</comment>
<evidence type="ECO:0000313" key="10">
    <source>
        <dbReference type="EMBL" id="KPL52953.1"/>
    </source>
</evidence>
<comment type="caution">
    <text evidence="10">The sequence shown here is derived from an EMBL/GenBank/DDBJ whole genome shotgun (WGS) entry which is preliminary data.</text>
</comment>
<dbReference type="GO" id="GO:0005886">
    <property type="term" value="C:plasma membrane"/>
    <property type="evidence" value="ECO:0007669"/>
    <property type="project" value="UniProtKB-SubCell"/>
</dbReference>
<evidence type="ECO:0000256" key="7">
    <source>
        <dbReference type="ARBA" id="ARBA00023136"/>
    </source>
</evidence>
<proteinExistence type="inferred from homology"/>
<evidence type="ECO:0000256" key="8">
    <source>
        <dbReference type="RuleBase" id="RU363032"/>
    </source>
</evidence>
<reference evidence="10 11" key="1">
    <citation type="submission" date="2015-09" db="EMBL/GenBank/DDBJ databases">
        <authorList>
            <consortium name="Swine Surveillance"/>
        </authorList>
    </citation>
    <scope>NUCLEOTIDE SEQUENCE [LARGE SCALE GENOMIC DNA]</scope>
    <source>
        <strain evidence="10 11">16</strain>
    </source>
</reference>
<dbReference type="STRING" id="665126.ABB55_12615"/>
<dbReference type="RefSeq" id="WP_054359116.1">
    <property type="nucleotide sequence ID" value="NZ_LJYW01000001.1"/>
</dbReference>
<keyword evidence="5 8" id="KW-0812">Transmembrane</keyword>
<feature type="transmembrane region" description="Helical" evidence="8">
    <location>
        <begin position="80"/>
        <end position="101"/>
    </location>
</feature>
<sequence length="289" mass="31032">MLRTLPRSPVVDAAYKAYVGLFLIYLALPLIVVAVFAFNDSLFPALPWRGFTLDWFVGTTDPKLGLLQDRNILRGIGNSVLVAIATTAVSILVGTTTAFLFERHDFPFKSFAYLMMLAPLVIPGVILGISILAFSSTVANALDDRFGWEVAALRPGLLLVVLGQFSFIATIATLVIAARLRKFDRALEEAAFDLGATPAAAFLTVTLPYLAPALIGAGLVAFLISFENFNTTLMLVGSDPPLTITMFDRMKQGSTPVLNAVSLFLMVGSGLIGLISVMVQRDRGEGRAG</sequence>
<feature type="domain" description="ABC transmembrane type-1" evidence="9">
    <location>
        <begin position="76"/>
        <end position="276"/>
    </location>
</feature>
<feature type="transmembrane region" description="Helical" evidence="8">
    <location>
        <begin position="199"/>
        <end position="224"/>
    </location>
</feature>
<keyword evidence="4" id="KW-1003">Cell membrane</keyword>
<name>A0A0N8GF02_9HYPH</name>
<feature type="transmembrane region" description="Helical" evidence="8">
    <location>
        <begin position="21"/>
        <end position="38"/>
    </location>
</feature>
<keyword evidence="11" id="KW-1185">Reference proteome</keyword>
<organism evidence="10 11">
    <name type="scientific">Prosthecodimorpha hirschii</name>
    <dbReference type="NCBI Taxonomy" id="665126"/>
    <lineage>
        <taxon>Bacteria</taxon>
        <taxon>Pseudomonadati</taxon>
        <taxon>Pseudomonadota</taxon>
        <taxon>Alphaproteobacteria</taxon>
        <taxon>Hyphomicrobiales</taxon>
        <taxon>Ancalomicrobiaceae</taxon>
        <taxon>Prosthecodimorpha</taxon>
    </lineage>
</organism>
<protein>
    <submittedName>
        <fullName evidence="10">ABC transporter permease</fullName>
    </submittedName>
</protein>
<gene>
    <name evidence="10" type="ORF">ABB55_12615</name>
</gene>
<dbReference type="GO" id="GO:0055085">
    <property type="term" value="P:transmembrane transport"/>
    <property type="evidence" value="ECO:0007669"/>
    <property type="project" value="InterPro"/>
</dbReference>
<evidence type="ECO:0000256" key="1">
    <source>
        <dbReference type="ARBA" id="ARBA00004651"/>
    </source>
</evidence>
<feature type="transmembrane region" description="Helical" evidence="8">
    <location>
        <begin position="113"/>
        <end position="136"/>
    </location>
</feature>
<dbReference type="CDD" id="cd06261">
    <property type="entry name" value="TM_PBP2"/>
    <property type="match status" value="1"/>
</dbReference>
<keyword evidence="7 8" id="KW-0472">Membrane</keyword>
<evidence type="ECO:0000256" key="3">
    <source>
        <dbReference type="ARBA" id="ARBA00022448"/>
    </source>
</evidence>
<dbReference type="Pfam" id="PF00528">
    <property type="entry name" value="BPD_transp_1"/>
    <property type="match status" value="1"/>
</dbReference>